<dbReference type="InterPro" id="IPR002016">
    <property type="entry name" value="Haem_peroxidase"/>
</dbReference>
<evidence type="ECO:0000256" key="14">
    <source>
        <dbReference type="PIRSR" id="PIRSR600823-3"/>
    </source>
</evidence>
<evidence type="ECO:0000256" key="3">
    <source>
        <dbReference type="ARBA" id="ARBA00006873"/>
    </source>
</evidence>
<evidence type="ECO:0000259" key="17">
    <source>
        <dbReference type="PROSITE" id="PS50873"/>
    </source>
</evidence>
<keyword evidence="8 14" id="KW-0106">Calcium</keyword>
<proteinExistence type="inferred from homology"/>
<dbReference type="GO" id="GO:0006979">
    <property type="term" value="P:response to oxidative stress"/>
    <property type="evidence" value="ECO:0007669"/>
    <property type="project" value="InterPro"/>
</dbReference>
<comment type="caution">
    <text evidence="18">The sequence shown here is derived from an EMBL/GenBank/DDBJ whole genome shotgun (WGS) entry which is preliminary data.</text>
</comment>
<feature type="binding site" evidence="14">
    <location>
        <position position="171"/>
    </location>
    <ligand>
        <name>Ca(2+)</name>
        <dbReference type="ChEBI" id="CHEBI:29108"/>
        <label>2</label>
    </ligand>
</feature>
<dbReference type="PANTHER" id="PTHR31517">
    <property type="match status" value="1"/>
</dbReference>
<dbReference type="GO" id="GO:0020037">
    <property type="term" value="F:heme binding"/>
    <property type="evidence" value="ECO:0007669"/>
    <property type="project" value="InterPro"/>
</dbReference>
<dbReference type="FunFam" id="1.10.420.10:FF:000006">
    <property type="entry name" value="Peroxidase"/>
    <property type="match status" value="1"/>
</dbReference>
<evidence type="ECO:0000256" key="6">
    <source>
        <dbReference type="ARBA" id="ARBA00022617"/>
    </source>
</evidence>
<keyword evidence="16" id="KW-1133">Transmembrane helix</keyword>
<evidence type="ECO:0000256" key="15">
    <source>
        <dbReference type="PIRSR" id="PIRSR600823-5"/>
    </source>
</evidence>
<dbReference type="InterPro" id="IPR010255">
    <property type="entry name" value="Haem_peroxidase_sf"/>
</dbReference>
<dbReference type="GO" id="GO:0140825">
    <property type="term" value="F:lactoperoxidase activity"/>
    <property type="evidence" value="ECO:0007669"/>
    <property type="project" value="UniProtKB-EC"/>
</dbReference>
<feature type="binding site" evidence="14">
    <location>
        <position position="176"/>
    </location>
    <ligand>
        <name>Ca(2+)</name>
        <dbReference type="ChEBI" id="CHEBI:29108"/>
        <label>2</label>
    </ligand>
</feature>
<dbReference type="Gene3D" id="1.10.420.10">
    <property type="entry name" value="Peroxidase, domain 2"/>
    <property type="match status" value="1"/>
</dbReference>
<dbReference type="InterPro" id="IPR019794">
    <property type="entry name" value="Peroxidases_AS"/>
</dbReference>
<keyword evidence="19" id="KW-1185">Reference proteome</keyword>
<keyword evidence="11 15" id="KW-1015">Disulfide bond</keyword>
<feature type="binding site" description="axial binding residue" evidence="14">
    <location>
        <position position="125"/>
    </location>
    <ligand>
        <name>heme b</name>
        <dbReference type="ChEBI" id="CHEBI:60344"/>
    </ligand>
    <ligandPart>
        <name>Fe</name>
        <dbReference type="ChEBI" id="CHEBI:18248"/>
    </ligandPart>
</feature>
<feature type="disulfide bond" evidence="15">
    <location>
        <begin position="132"/>
        <end position="158"/>
    </location>
</feature>
<dbReference type="PROSITE" id="PS00435">
    <property type="entry name" value="PEROXIDASE_1"/>
    <property type="match status" value="1"/>
</dbReference>
<keyword evidence="10 14" id="KW-0408">Iron</keyword>
<comment type="cofactor">
    <cofactor evidence="14">
        <name>Ca(2+)</name>
        <dbReference type="ChEBI" id="CHEBI:29108"/>
    </cofactor>
    <text evidence="14">Binds 2 calcium ions per subunit.</text>
</comment>
<keyword evidence="6" id="KW-0349">Heme</keyword>
<evidence type="ECO:0000256" key="8">
    <source>
        <dbReference type="ARBA" id="ARBA00022837"/>
    </source>
</evidence>
<dbReference type="InterPro" id="IPR000823">
    <property type="entry name" value="Peroxidase_pln"/>
</dbReference>
<evidence type="ECO:0000256" key="16">
    <source>
        <dbReference type="SAM" id="Phobius"/>
    </source>
</evidence>
<evidence type="ECO:0000256" key="11">
    <source>
        <dbReference type="ARBA" id="ARBA00023157"/>
    </source>
</evidence>
<evidence type="ECO:0000256" key="5">
    <source>
        <dbReference type="ARBA" id="ARBA00022559"/>
    </source>
</evidence>
<evidence type="ECO:0000256" key="2">
    <source>
        <dbReference type="ARBA" id="ARBA00002322"/>
    </source>
</evidence>
<dbReference type="PROSITE" id="PS00436">
    <property type="entry name" value="PEROXIDASE_2"/>
    <property type="match status" value="1"/>
</dbReference>
<evidence type="ECO:0000256" key="4">
    <source>
        <dbReference type="ARBA" id="ARBA00012313"/>
    </source>
</evidence>
<organism evidence="18 19">
    <name type="scientific">Arachis hypogaea</name>
    <name type="common">Peanut</name>
    <dbReference type="NCBI Taxonomy" id="3818"/>
    <lineage>
        <taxon>Eukaryota</taxon>
        <taxon>Viridiplantae</taxon>
        <taxon>Streptophyta</taxon>
        <taxon>Embryophyta</taxon>
        <taxon>Tracheophyta</taxon>
        <taxon>Spermatophyta</taxon>
        <taxon>Magnoliopsida</taxon>
        <taxon>eudicotyledons</taxon>
        <taxon>Gunneridae</taxon>
        <taxon>Pentapetalae</taxon>
        <taxon>rosids</taxon>
        <taxon>fabids</taxon>
        <taxon>Fabales</taxon>
        <taxon>Fabaceae</taxon>
        <taxon>Papilionoideae</taxon>
        <taxon>50 kb inversion clade</taxon>
        <taxon>dalbergioids sensu lato</taxon>
        <taxon>Dalbergieae</taxon>
        <taxon>Pterocarpus clade</taxon>
        <taxon>Arachis</taxon>
    </lineage>
</organism>
<evidence type="ECO:0000256" key="13">
    <source>
        <dbReference type="PIRSR" id="PIRSR600823-2"/>
    </source>
</evidence>
<accession>A0A445B4G0</accession>
<keyword evidence="12" id="KW-0325">Glycoprotein</keyword>
<feature type="binding site" evidence="14">
    <location>
        <position position="169"/>
    </location>
    <ligand>
        <name>Ca(2+)</name>
        <dbReference type="ChEBI" id="CHEBI:29108"/>
        <label>2</label>
    </ligand>
</feature>
<dbReference type="EC" id="1.11.1.7" evidence="4"/>
<dbReference type="Proteomes" id="UP000289738">
    <property type="component" value="Chromosome A10"/>
</dbReference>
<dbReference type="AlphaFoldDB" id="A0A445B4G0"/>
<feature type="domain" description="Plant heme peroxidase family profile" evidence="17">
    <location>
        <begin position="48"/>
        <end position="211"/>
    </location>
</feature>
<dbReference type="SUPFAM" id="SSF48113">
    <property type="entry name" value="Heme-dependent peroxidases"/>
    <property type="match status" value="1"/>
</dbReference>
<dbReference type="PROSITE" id="PS50873">
    <property type="entry name" value="PEROXIDASE_4"/>
    <property type="match status" value="1"/>
</dbReference>
<keyword evidence="9" id="KW-0560">Oxidoreductase</keyword>
<reference evidence="18 19" key="1">
    <citation type="submission" date="2019-01" db="EMBL/GenBank/DDBJ databases">
        <title>Sequencing of cultivated peanut Arachis hypogaea provides insights into genome evolution and oil improvement.</title>
        <authorList>
            <person name="Chen X."/>
        </authorList>
    </citation>
    <scope>NUCLEOTIDE SEQUENCE [LARGE SCALE GENOMIC DNA]</scope>
    <source>
        <strain evidence="19">cv. Fuhuasheng</strain>
        <tissue evidence="18">Leaves</tissue>
    </source>
</reference>
<gene>
    <name evidence="18" type="ORF">Ahy_A10g048118</name>
</gene>
<keyword evidence="16" id="KW-0472">Membrane</keyword>
<evidence type="ECO:0000313" key="19">
    <source>
        <dbReference type="Proteomes" id="UP000289738"/>
    </source>
</evidence>
<evidence type="ECO:0000256" key="12">
    <source>
        <dbReference type="ARBA" id="ARBA00023180"/>
    </source>
</evidence>
<comment type="catalytic activity">
    <reaction evidence="1">
        <text>2 a phenolic donor + H2O2 = 2 a phenolic radical donor + 2 H2O</text>
        <dbReference type="Rhea" id="RHEA:56136"/>
        <dbReference type="ChEBI" id="CHEBI:15377"/>
        <dbReference type="ChEBI" id="CHEBI:16240"/>
        <dbReference type="ChEBI" id="CHEBI:139520"/>
        <dbReference type="ChEBI" id="CHEBI:139521"/>
        <dbReference type="EC" id="1.11.1.7"/>
    </reaction>
</comment>
<dbReference type="PANTHER" id="PTHR31517:SF51">
    <property type="entry name" value="PEROXIDASE 55"/>
    <property type="match status" value="1"/>
</dbReference>
<protein>
    <recommendedName>
        <fullName evidence="4">peroxidase</fullName>
        <ecNumber evidence="4">1.11.1.7</ecNumber>
    </recommendedName>
</protein>
<feature type="binding site" evidence="14">
    <location>
        <position position="126"/>
    </location>
    <ligand>
        <name>Ca(2+)</name>
        <dbReference type="ChEBI" id="CHEBI:29108"/>
        <label>2</label>
    </ligand>
</feature>
<feature type="transmembrane region" description="Helical" evidence="16">
    <location>
        <begin position="12"/>
        <end position="31"/>
    </location>
</feature>
<dbReference type="Pfam" id="PF00141">
    <property type="entry name" value="peroxidase"/>
    <property type="match status" value="1"/>
</dbReference>
<dbReference type="PRINTS" id="PR00458">
    <property type="entry name" value="PEROXIDASE"/>
</dbReference>
<dbReference type="STRING" id="3818.A0A445B4G0"/>
<dbReference type="Gene3D" id="1.10.520.10">
    <property type="match status" value="1"/>
</dbReference>
<comment type="cofactor">
    <cofactor evidence="14">
        <name>heme b</name>
        <dbReference type="ChEBI" id="CHEBI:60344"/>
    </cofactor>
    <text evidence="14">Binds 1 heme b (iron(II)-protoporphyrin IX) group per subunit.</text>
</comment>
<keyword evidence="7 14" id="KW-0479">Metal-binding</keyword>
<keyword evidence="16" id="KW-0812">Transmembrane</keyword>
<evidence type="ECO:0000256" key="9">
    <source>
        <dbReference type="ARBA" id="ARBA00023002"/>
    </source>
</evidence>
<dbReference type="InterPro" id="IPR019793">
    <property type="entry name" value="Peroxidases_heam-ligand_BS"/>
</dbReference>
<dbReference type="GO" id="GO:0046872">
    <property type="term" value="F:metal ion binding"/>
    <property type="evidence" value="ECO:0007669"/>
    <property type="project" value="UniProtKB-KW"/>
</dbReference>
<evidence type="ECO:0000313" key="18">
    <source>
        <dbReference type="EMBL" id="RYR33506.1"/>
    </source>
</evidence>
<comment type="function">
    <text evidence="2">Removal of H(2)O(2), oxidation of toxic reductants, biosynthesis and degradation of lignin, suberization, auxin catabolism, response to environmental stresses such as wounding, pathogen attack and oxidative stress. These functions might be dependent on each isozyme/isoform in each plant tissue.</text>
</comment>
<feature type="binding site" evidence="13">
    <location>
        <position position="95"/>
    </location>
    <ligand>
        <name>substrate</name>
    </ligand>
</feature>
<evidence type="ECO:0000256" key="7">
    <source>
        <dbReference type="ARBA" id="ARBA00022723"/>
    </source>
</evidence>
<dbReference type="EMBL" id="SDMP01000010">
    <property type="protein sequence ID" value="RYR33506.1"/>
    <property type="molecule type" value="Genomic_DNA"/>
</dbReference>
<comment type="similarity">
    <text evidence="3">Belongs to the peroxidase family. Ascorbate peroxidase subfamily.</text>
</comment>
<evidence type="ECO:0000256" key="10">
    <source>
        <dbReference type="ARBA" id="ARBA00023004"/>
    </source>
</evidence>
<evidence type="ECO:0000256" key="1">
    <source>
        <dbReference type="ARBA" id="ARBA00000189"/>
    </source>
</evidence>
<name>A0A445B4G0_ARAHY</name>
<keyword evidence="5" id="KW-0575">Peroxidase</keyword>
<sequence>MVYKRPFKCLKTVMANLVTVFVVMGIIVSGFRIGADGLNMNYYFVESVVKDIVNRALEDDPSLAAPLLRMHFHDCFIQIINILTRSKIEDTINLPFPNLNAFDLIKMFGQHGFSAQEMVALSGAHTIGVARCSSFKNRLTKIDPNLNSEFAKTLSRTCSDGDNAEQPFDETRDDFDNLYIDALVSGNGVLASNQTLFTSPRTRNFVNSYTKPSLVLLGFSTSHGQNELA</sequence>